<protein>
    <submittedName>
        <fullName evidence="4">TrbG/VirB9 family P-type conjugative transfer protein</fullName>
    </submittedName>
</protein>
<dbReference type="InterPro" id="IPR010258">
    <property type="entry name" value="Conjugal_tfr_TrbG/VirB9/CagX"/>
</dbReference>
<evidence type="ECO:0000256" key="1">
    <source>
        <dbReference type="ARBA" id="ARBA00006135"/>
    </source>
</evidence>
<dbReference type="Pfam" id="PF03524">
    <property type="entry name" value="CagX"/>
    <property type="match status" value="1"/>
</dbReference>
<evidence type="ECO:0000256" key="2">
    <source>
        <dbReference type="ARBA" id="ARBA00022729"/>
    </source>
</evidence>
<dbReference type="RefSeq" id="WP_338503705.1">
    <property type="nucleotide sequence ID" value="NZ_CP145607.1"/>
</dbReference>
<name>A0ABZ2G4I1_9SPHN</name>
<reference evidence="4 5" key="1">
    <citation type="submission" date="2024-02" db="EMBL/GenBank/DDBJ databases">
        <title>Full genome sequence of Sphingomonas kaistensis.</title>
        <authorList>
            <person name="Poletto B.L."/>
            <person name="Silva G."/>
            <person name="Galante D."/>
            <person name="Campos K.R."/>
            <person name="Santos M.B.N."/>
            <person name="Sacchi C.T."/>
        </authorList>
    </citation>
    <scope>NUCLEOTIDE SEQUENCE [LARGE SCALE GENOMIC DNA]</scope>
    <source>
        <strain evidence="4 5">MA4R</strain>
    </source>
</reference>
<dbReference type="InterPro" id="IPR033645">
    <property type="entry name" value="VirB9/CagX/TrbG_C"/>
</dbReference>
<comment type="similarity">
    <text evidence="1">Belongs to the TrbG/VirB9 family.</text>
</comment>
<sequence length="257" mass="27582">MKLLPLALAPLLLLAGQAATASDARVRSIMFTPDEVVRFIAKPGYQSSIRFGADERIENVAVGDSAAWQVTPNKRGNYLFIKPLIAGARSNLMVITDQRTYLFDLEATRGSQPVYTLSFDYPAYPAPGSIQPPPPPPPAPAATTALASAPVTPAPVLNFGWKVDGAKSLRPARIFDDSKAVYLSWPDALALPAVLAPASDGTESPLDYRMEKGFIVIAGLPRRIILRRGKETATVLATSNRVTLTQTASTEARNGRP</sequence>
<evidence type="ECO:0000313" key="5">
    <source>
        <dbReference type="Proteomes" id="UP001382935"/>
    </source>
</evidence>
<keyword evidence="2 3" id="KW-0732">Signal</keyword>
<dbReference type="InterPro" id="IPR038161">
    <property type="entry name" value="VirB9/CagX/TrbG_C_sf"/>
</dbReference>
<dbReference type="CDD" id="cd06911">
    <property type="entry name" value="VirB9_CagX_TrbG"/>
    <property type="match status" value="1"/>
</dbReference>
<feature type="chain" id="PRO_5045781478" evidence="3">
    <location>
        <begin position="22"/>
        <end position="257"/>
    </location>
</feature>
<proteinExistence type="inferred from homology"/>
<keyword evidence="5" id="KW-1185">Reference proteome</keyword>
<evidence type="ECO:0000313" key="4">
    <source>
        <dbReference type="EMBL" id="WWM70710.1"/>
    </source>
</evidence>
<dbReference type="Gene3D" id="2.60.40.2500">
    <property type="match status" value="1"/>
</dbReference>
<accession>A0ABZ2G4I1</accession>
<dbReference type="EMBL" id="CP145607">
    <property type="protein sequence ID" value="WWM70710.1"/>
    <property type="molecule type" value="Genomic_DNA"/>
</dbReference>
<gene>
    <name evidence="4" type="ORF">V6R86_08495</name>
</gene>
<evidence type="ECO:0000256" key="3">
    <source>
        <dbReference type="SAM" id="SignalP"/>
    </source>
</evidence>
<organism evidence="4 5">
    <name type="scientific">Sphingomonas kaistensis</name>
    <dbReference type="NCBI Taxonomy" id="298708"/>
    <lineage>
        <taxon>Bacteria</taxon>
        <taxon>Pseudomonadati</taxon>
        <taxon>Pseudomonadota</taxon>
        <taxon>Alphaproteobacteria</taxon>
        <taxon>Sphingomonadales</taxon>
        <taxon>Sphingomonadaceae</taxon>
        <taxon>Sphingomonas</taxon>
    </lineage>
</organism>
<dbReference type="Proteomes" id="UP001382935">
    <property type="component" value="Chromosome"/>
</dbReference>
<feature type="signal peptide" evidence="3">
    <location>
        <begin position="1"/>
        <end position="21"/>
    </location>
</feature>